<keyword evidence="5" id="KW-0597">Phosphoprotein</keyword>
<dbReference type="InterPro" id="IPR036097">
    <property type="entry name" value="HisK_dim/P_sf"/>
</dbReference>
<evidence type="ECO:0000313" key="12">
    <source>
        <dbReference type="EMBL" id="AKU95465.1"/>
    </source>
</evidence>
<feature type="transmembrane region" description="Helical" evidence="10">
    <location>
        <begin position="170"/>
        <end position="192"/>
    </location>
</feature>
<evidence type="ECO:0000256" key="4">
    <source>
        <dbReference type="ARBA" id="ARBA00022475"/>
    </source>
</evidence>
<dbReference type="InterPro" id="IPR003594">
    <property type="entry name" value="HATPase_dom"/>
</dbReference>
<dbReference type="PANTHER" id="PTHR44936">
    <property type="entry name" value="SENSOR PROTEIN CREC"/>
    <property type="match status" value="1"/>
</dbReference>
<name>A0A0K1PPJ3_9BACT</name>
<dbReference type="AlphaFoldDB" id="A0A0K1PPJ3"/>
<feature type="domain" description="Histidine kinase" evidence="11">
    <location>
        <begin position="224"/>
        <end position="438"/>
    </location>
</feature>
<gene>
    <name evidence="12" type="ORF">AKJ09_02129</name>
</gene>
<dbReference type="SMART" id="SM00387">
    <property type="entry name" value="HATPase_c"/>
    <property type="match status" value="1"/>
</dbReference>
<dbReference type="SUPFAM" id="SSF55874">
    <property type="entry name" value="ATPase domain of HSP90 chaperone/DNA topoisomerase II/histidine kinase"/>
    <property type="match status" value="1"/>
</dbReference>
<feature type="transmembrane region" description="Helical" evidence="10">
    <location>
        <begin position="30"/>
        <end position="49"/>
    </location>
</feature>
<evidence type="ECO:0000256" key="2">
    <source>
        <dbReference type="ARBA" id="ARBA00004651"/>
    </source>
</evidence>
<evidence type="ECO:0000256" key="1">
    <source>
        <dbReference type="ARBA" id="ARBA00000085"/>
    </source>
</evidence>
<protein>
    <recommendedName>
        <fullName evidence="3">histidine kinase</fullName>
        <ecNumber evidence="3">2.7.13.3</ecNumber>
    </recommendedName>
</protein>
<dbReference type="InterPro" id="IPR050980">
    <property type="entry name" value="2C_sensor_his_kinase"/>
</dbReference>
<dbReference type="PROSITE" id="PS50109">
    <property type="entry name" value="HIS_KIN"/>
    <property type="match status" value="1"/>
</dbReference>
<reference evidence="12 13" key="1">
    <citation type="submission" date="2015-08" db="EMBL/GenBank/DDBJ databases">
        <authorList>
            <person name="Babu N.S."/>
            <person name="Beckwith C.J."/>
            <person name="Beseler K.G."/>
            <person name="Brison A."/>
            <person name="Carone J.V."/>
            <person name="Caskin T.P."/>
            <person name="Diamond M."/>
            <person name="Durham M.E."/>
            <person name="Foxe J.M."/>
            <person name="Go M."/>
            <person name="Henderson B.A."/>
            <person name="Jones I.B."/>
            <person name="McGettigan J.A."/>
            <person name="Micheletti S.J."/>
            <person name="Nasrallah M.E."/>
            <person name="Ortiz D."/>
            <person name="Piller C.R."/>
            <person name="Privatt S.R."/>
            <person name="Schneider S.L."/>
            <person name="Sharp S."/>
            <person name="Smith T.C."/>
            <person name="Stanton J.D."/>
            <person name="Ullery H.E."/>
            <person name="Wilson R.J."/>
            <person name="Serrano M.G."/>
            <person name="Buck G."/>
            <person name="Lee V."/>
            <person name="Wang Y."/>
            <person name="Carvalho R."/>
            <person name="Voegtly L."/>
            <person name="Shi R."/>
            <person name="Duckworth R."/>
            <person name="Johnson A."/>
            <person name="Loviza R."/>
            <person name="Walstead R."/>
            <person name="Shah Z."/>
            <person name="Kiflezghi M."/>
            <person name="Wade K."/>
            <person name="Ball S.L."/>
            <person name="Bradley K.W."/>
            <person name="Asai D.J."/>
            <person name="Bowman C.A."/>
            <person name="Russell D.A."/>
            <person name="Pope W.H."/>
            <person name="Jacobs-Sera D."/>
            <person name="Hendrix R.W."/>
            <person name="Hatfull G.F."/>
        </authorList>
    </citation>
    <scope>NUCLEOTIDE SEQUENCE [LARGE SCALE GENOMIC DNA]</scope>
    <source>
        <strain evidence="12 13">DSM 27648</strain>
    </source>
</reference>
<dbReference type="OrthoDB" id="9785252at2"/>
<dbReference type="InterPro" id="IPR004358">
    <property type="entry name" value="Sig_transdc_His_kin-like_C"/>
</dbReference>
<dbReference type="SUPFAM" id="SSF47384">
    <property type="entry name" value="Homodimeric domain of signal transducing histidine kinase"/>
    <property type="match status" value="1"/>
</dbReference>
<comment type="subcellular location">
    <subcellularLocation>
        <location evidence="2">Cell membrane</location>
        <topology evidence="2">Multi-pass membrane protein</topology>
    </subcellularLocation>
</comment>
<evidence type="ECO:0000313" key="13">
    <source>
        <dbReference type="Proteomes" id="UP000064967"/>
    </source>
</evidence>
<keyword evidence="10" id="KW-0472">Membrane</keyword>
<sequence>MSRHVLSGRPDQAPHIDSAPTIGLAWLVRLRWAFVVAEMFVAAGVTWFLGTPVDAQAVGAAASVTILTNLALLGWSKRGRPTSRMLLAAVLVLDGMLLTLALRASGGAMNPFSVLYLVHVVLAALLLDGRATLIVAGTTCLGFGTLFLGTETSPHAHHLHGGHESLDLHLRGMLVAYAVAAAFVGYFVYRVARALERREREMVALRDWAARTEKAASLSTLAAGAAHELGTPLATIALVAKELERAAVMPEGRLDRASLSSDAQLVREEAERCRRIIAKLASDAGAAQGAAPREISTEAVVTRVRASLDKERLSDVDIVSAERSAFVTVPDETLVQVLVNLVSNALDASAQENRSRVVMRVGAFGSRVAFSIEDCGSGMPEDVLSRLGEPFFSMKSGRGMGLGLFIARSFAERVGGSLTVESSVGRGSTFVLEVPGGVR</sequence>
<evidence type="ECO:0000256" key="9">
    <source>
        <dbReference type="ARBA" id="ARBA00022840"/>
    </source>
</evidence>
<comment type="catalytic activity">
    <reaction evidence="1">
        <text>ATP + protein L-histidine = ADP + protein N-phospho-L-histidine.</text>
        <dbReference type="EC" id="2.7.13.3"/>
    </reaction>
</comment>
<keyword evidence="10" id="KW-1133">Transmembrane helix</keyword>
<dbReference type="InterPro" id="IPR036890">
    <property type="entry name" value="HATPase_C_sf"/>
</dbReference>
<feature type="transmembrane region" description="Helical" evidence="10">
    <location>
        <begin position="108"/>
        <end position="126"/>
    </location>
</feature>
<evidence type="ECO:0000256" key="7">
    <source>
        <dbReference type="ARBA" id="ARBA00022741"/>
    </source>
</evidence>
<dbReference type="PRINTS" id="PR00344">
    <property type="entry name" value="BCTRLSENSOR"/>
</dbReference>
<dbReference type="Pfam" id="PF25323">
    <property type="entry name" value="6TM_PilS"/>
    <property type="match status" value="1"/>
</dbReference>
<dbReference type="CDD" id="cd00082">
    <property type="entry name" value="HisKA"/>
    <property type="match status" value="1"/>
</dbReference>
<organism evidence="12 13">
    <name type="scientific">Labilithrix luteola</name>
    <dbReference type="NCBI Taxonomy" id="1391654"/>
    <lineage>
        <taxon>Bacteria</taxon>
        <taxon>Pseudomonadati</taxon>
        <taxon>Myxococcota</taxon>
        <taxon>Polyangia</taxon>
        <taxon>Polyangiales</taxon>
        <taxon>Labilitrichaceae</taxon>
        <taxon>Labilithrix</taxon>
    </lineage>
</organism>
<feature type="transmembrane region" description="Helical" evidence="10">
    <location>
        <begin position="55"/>
        <end position="73"/>
    </location>
</feature>
<evidence type="ECO:0000256" key="3">
    <source>
        <dbReference type="ARBA" id="ARBA00012438"/>
    </source>
</evidence>
<dbReference type="Pfam" id="PF00512">
    <property type="entry name" value="HisKA"/>
    <property type="match status" value="1"/>
</dbReference>
<keyword evidence="10" id="KW-0812">Transmembrane</keyword>
<accession>A0A0K1PPJ3</accession>
<evidence type="ECO:0000259" key="11">
    <source>
        <dbReference type="PROSITE" id="PS50109"/>
    </source>
</evidence>
<dbReference type="InterPro" id="IPR005467">
    <property type="entry name" value="His_kinase_dom"/>
</dbReference>
<dbReference type="Pfam" id="PF02518">
    <property type="entry name" value="HATPase_c"/>
    <property type="match status" value="1"/>
</dbReference>
<dbReference type="Gene3D" id="3.30.565.10">
    <property type="entry name" value="Histidine kinase-like ATPase, C-terminal domain"/>
    <property type="match status" value="1"/>
</dbReference>
<proteinExistence type="predicted"/>
<evidence type="ECO:0000256" key="6">
    <source>
        <dbReference type="ARBA" id="ARBA00022679"/>
    </source>
</evidence>
<evidence type="ECO:0000256" key="10">
    <source>
        <dbReference type="SAM" id="Phobius"/>
    </source>
</evidence>
<dbReference type="PANTHER" id="PTHR44936:SF10">
    <property type="entry name" value="SENSOR PROTEIN RSTB"/>
    <property type="match status" value="1"/>
</dbReference>
<keyword evidence="7" id="KW-0547">Nucleotide-binding</keyword>
<feature type="transmembrane region" description="Helical" evidence="10">
    <location>
        <begin position="133"/>
        <end position="150"/>
    </location>
</feature>
<dbReference type="GO" id="GO:0000155">
    <property type="term" value="F:phosphorelay sensor kinase activity"/>
    <property type="evidence" value="ECO:0007669"/>
    <property type="project" value="InterPro"/>
</dbReference>
<dbReference type="EC" id="2.7.13.3" evidence="3"/>
<keyword evidence="6" id="KW-0808">Transferase</keyword>
<evidence type="ECO:0000256" key="5">
    <source>
        <dbReference type="ARBA" id="ARBA00022553"/>
    </source>
</evidence>
<feature type="transmembrane region" description="Helical" evidence="10">
    <location>
        <begin position="85"/>
        <end position="102"/>
    </location>
</feature>
<dbReference type="STRING" id="1391654.AKJ09_02129"/>
<dbReference type="GO" id="GO:0005886">
    <property type="term" value="C:plasma membrane"/>
    <property type="evidence" value="ECO:0007669"/>
    <property type="project" value="UniProtKB-SubCell"/>
</dbReference>
<keyword evidence="13" id="KW-1185">Reference proteome</keyword>
<keyword evidence="9" id="KW-0067">ATP-binding</keyword>
<dbReference type="Proteomes" id="UP000064967">
    <property type="component" value="Chromosome"/>
</dbReference>
<dbReference type="GO" id="GO:0005524">
    <property type="term" value="F:ATP binding"/>
    <property type="evidence" value="ECO:0007669"/>
    <property type="project" value="UniProtKB-KW"/>
</dbReference>
<dbReference type="InterPro" id="IPR003661">
    <property type="entry name" value="HisK_dim/P_dom"/>
</dbReference>
<dbReference type="KEGG" id="llu:AKJ09_02129"/>
<keyword evidence="8 12" id="KW-0418">Kinase</keyword>
<dbReference type="Gene3D" id="1.10.287.130">
    <property type="match status" value="1"/>
</dbReference>
<keyword evidence="4" id="KW-1003">Cell membrane</keyword>
<evidence type="ECO:0000256" key="8">
    <source>
        <dbReference type="ARBA" id="ARBA00022777"/>
    </source>
</evidence>
<dbReference type="SMART" id="SM00388">
    <property type="entry name" value="HisKA"/>
    <property type="match status" value="1"/>
</dbReference>
<dbReference type="EMBL" id="CP012333">
    <property type="protein sequence ID" value="AKU95465.1"/>
    <property type="molecule type" value="Genomic_DNA"/>
</dbReference>